<sequence>MRMSGCGLLWIGRALVLLQLFDGVLGWGKEGHYAICKMAEGYLTEDALAAVKELLPDSAEGDLANVCSWPDEIRHNFHWRWTSPLHYVDTPDFKCNYEYCRDCHDSGGHKDRCVTGAINNYTMQLKSFYQDSVSEAKYNLTEALLFLSHFIGDVHQPLHVGFTGDEGGNTITVRWFRRKTNLHHVWDNMIIESALKTFYGSDIAVMIKAIQRNFTDGWSNDTSSWEYCKYNKTVCPDPYASESISLACKFAYRNATPGTTLGDDYFLSRLPIVEKRLAQGGIRLAATLNPPGTRAWSKEGHIMTCRIAQSLLESEAAHAVENLLPDYANGDLSALCVWPDQVRHWYRYRWTSSLHFIDTPDEACTFEFSRDCHDSHGVKDMCIVGAIQNFTSQLLHYREGTSDRRHNMTEALLFLSHFLGDVHQPMHVGFTSDEGGNTIELLLYCTIHRLASKLNEISPESRPKGNNLIVTEVWDREIILTALKDYYDKDMELLLNDIAANFTDGIWYDDVSSWKDCNNLHTCPNKYATESINIACKWGYKGVKAGETLADDYFNSRMPIVMKRIAQGGVRLAMILNRIFGDSDEGLATAT</sequence>
<accession>A0ACC0XKF9</accession>
<comment type="caution">
    <text evidence="1">The sequence shown here is derived from an EMBL/GenBank/DDBJ whole genome shotgun (WGS) entry which is preliminary data.</text>
</comment>
<proteinExistence type="predicted"/>
<organism evidence="1 2">
    <name type="scientific">Pistacia integerrima</name>
    <dbReference type="NCBI Taxonomy" id="434235"/>
    <lineage>
        <taxon>Eukaryota</taxon>
        <taxon>Viridiplantae</taxon>
        <taxon>Streptophyta</taxon>
        <taxon>Embryophyta</taxon>
        <taxon>Tracheophyta</taxon>
        <taxon>Spermatophyta</taxon>
        <taxon>Magnoliopsida</taxon>
        <taxon>eudicotyledons</taxon>
        <taxon>Gunneridae</taxon>
        <taxon>Pentapetalae</taxon>
        <taxon>rosids</taxon>
        <taxon>malvids</taxon>
        <taxon>Sapindales</taxon>
        <taxon>Anacardiaceae</taxon>
        <taxon>Pistacia</taxon>
    </lineage>
</organism>
<dbReference type="EMBL" id="CM047747">
    <property type="protein sequence ID" value="KAJ0018845.1"/>
    <property type="molecule type" value="Genomic_DNA"/>
</dbReference>
<evidence type="ECO:0000313" key="2">
    <source>
        <dbReference type="Proteomes" id="UP001163603"/>
    </source>
</evidence>
<name>A0ACC0XKF9_9ROSI</name>
<gene>
    <name evidence="1" type="ORF">Pint_10712</name>
</gene>
<evidence type="ECO:0000313" key="1">
    <source>
        <dbReference type="EMBL" id="KAJ0018845.1"/>
    </source>
</evidence>
<dbReference type="Proteomes" id="UP001163603">
    <property type="component" value="Chromosome 12"/>
</dbReference>
<protein>
    <submittedName>
        <fullName evidence="1">Uncharacterized protein</fullName>
    </submittedName>
</protein>
<reference evidence="2" key="1">
    <citation type="journal article" date="2023" name="G3 (Bethesda)">
        <title>Genome assembly and association tests identify interacting loci associated with vigor, precocity, and sex in interspecific pistachio rootstocks.</title>
        <authorList>
            <person name="Palmer W."/>
            <person name="Jacygrad E."/>
            <person name="Sagayaradj S."/>
            <person name="Cavanaugh K."/>
            <person name="Han R."/>
            <person name="Bertier L."/>
            <person name="Beede B."/>
            <person name="Kafkas S."/>
            <person name="Golino D."/>
            <person name="Preece J."/>
            <person name="Michelmore R."/>
        </authorList>
    </citation>
    <scope>NUCLEOTIDE SEQUENCE [LARGE SCALE GENOMIC DNA]</scope>
</reference>
<keyword evidence="2" id="KW-1185">Reference proteome</keyword>